<evidence type="ECO:0000313" key="1">
    <source>
        <dbReference type="Ensembl" id="ENSORLP00015010838.1"/>
    </source>
</evidence>
<dbReference type="Gene3D" id="1.20.960.40">
    <property type="match status" value="1"/>
</dbReference>
<reference key="1">
    <citation type="journal article" date="2007" name="Nature">
        <title>The medaka draft genome and insights into vertebrate genome evolution.</title>
        <authorList>
            <person name="Kasahara M."/>
            <person name="Naruse K."/>
            <person name="Sasaki S."/>
            <person name="Nakatani Y."/>
            <person name="Qu W."/>
            <person name="Ahsan B."/>
            <person name="Yamada T."/>
            <person name="Nagayasu Y."/>
            <person name="Doi K."/>
            <person name="Kasai Y."/>
            <person name="Jindo T."/>
            <person name="Kobayashi D."/>
            <person name="Shimada A."/>
            <person name="Toyoda A."/>
            <person name="Kuroki Y."/>
            <person name="Fujiyama A."/>
            <person name="Sasaki T."/>
            <person name="Shimizu A."/>
            <person name="Asakawa S."/>
            <person name="Shimizu N."/>
            <person name="Hashimoto S."/>
            <person name="Yang J."/>
            <person name="Lee Y."/>
            <person name="Matsushima K."/>
            <person name="Sugano S."/>
            <person name="Sakaizumi M."/>
            <person name="Narita T."/>
            <person name="Ohishi K."/>
            <person name="Haga S."/>
            <person name="Ohta F."/>
            <person name="Nomoto H."/>
            <person name="Nogata K."/>
            <person name="Morishita T."/>
            <person name="Endo T."/>
            <person name="Shin-I T."/>
            <person name="Takeda H."/>
            <person name="Morishita S."/>
            <person name="Kohara Y."/>
        </authorList>
    </citation>
    <scope>NUCLEOTIDE SEQUENCE [LARGE SCALE GENOMIC DNA]</scope>
    <source>
        <strain>Hd-rR</strain>
    </source>
</reference>
<dbReference type="Proteomes" id="UP000265200">
    <property type="component" value="Chromosome 21"/>
</dbReference>
<evidence type="ECO:0000313" key="2">
    <source>
        <dbReference type="Proteomes" id="UP000265200"/>
    </source>
</evidence>
<reference evidence="1" key="3">
    <citation type="submission" date="2025-08" db="UniProtKB">
        <authorList>
            <consortium name="Ensembl"/>
        </authorList>
    </citation>
    <scope>IDENTIFICATION</scope>
    <source>
        <strain evidence="1">HSOK</strain>
    </source>
</reference>
<proteinExistence type="predicted"/>
<dbReference type="Ensembl" id="ENSORLT00015017521.1">
    <property type="protein sequence ID" value="ENSORLP00015010838.1"/>
    <property type="gene ID" value="ENSORLG00015011661.1"/>
</dbReference>
<name>A0A3P9HSW6_ORYLA</name>
<protein>
    <submittedName>
        <fullName evidence="1">Uncharacterized protein</fullName>
    </submittedName>
</protein>
<dbReference type="AlphaFoldDB" id="A0A3P9HSW6"/>
<dbReference type="InterPro" id="IPR055289">
    <property type="entry name" value="OFD1"/>
</dbReference>
<dbReference type="PANTHER" id="PTHR39063">
    <property type="entry name" value="ORAL-FACIAL-DIGITAL SYNDROME 1 PROTEIN HOMOLOG"/>
    <property type="match status" value="1"/>
</dbReference>
<dbReference type="Pfam" id="PF16045">
    <property type="entry name" value="LisH_2"/>
    <property type="match status" value="1"/>
</dbReference>
<dbReference type="PROSITE" id="PS50896">
    <property type="entry name" value="LISH"/>
    <property type="match status" value="1"/>
</dbReference>
<dbReference type="SMART" id="SM00667">
    <property type="entry name" value="LisH"/>
    <property type="match status" value="1"/>
</dbReference>
<accession>A0A3P9HSW6</accession>
<reference evidence="1" key="4">
    <citation type="submission" date="2025-09" db="UniProtKB">
        <authorList>
            <consortium name="Ensembl"/>
        </authorList>
    </citation>
    <scope>IDENTIFICATION</scope>
    <source>
        <strain evidence="1">HSOK</strain>
    </source>
</reference>
<sequence length="149" mass="16811">MLLESHMFSSTKSKAFSSDELRKRLYQTFKSKGVLDTLKAQLRNQLIQELKHPPLTGQEPVPRLVPLKTDTLLASACNSIVADHLQASGYEYTLSVFCPESGLNKDKVLKKDDLLQILKINPESSLYKSVSVEKWNECEQEQELSINGT</sequence>
<dbReference type="InterPro" id="IPR006594">
    <property type="entry name" value="LisH"/>
</dbReference>
<organism evidence="1 2">
    <name type="scientific">Oryzias latipes</name>
    <name type="common">Japanese rice fish</name>
    <name type="synonym">Japanese killifish</name>
    <dbReference type="NCBI Taxonomy" id="8090"/>
    <lineage>
        <taxon>Eukaryota</taxon>
        <taxon>Metazoa</taxon>
        <taxon>Chordata</taxon>
        <taxon>Craniata</taxon>
        <taxon>Vertebrata</taxon>
        <taxon>Euteleostomi</taxon>
        <taxon>Actinopterygii</taxon>
        <taxon>Neopterygii</taxon>
        <taxon>Teleostei</taxon>
        <taxon>Neoteleostei</taxon>
        <taxon>Acanthomorphata</taxon>
        <taxon>Ovalentaria</taxon>
        <taxon>Atherinomorphae</taxon>
        <taxon>Beloniformes</taxon>
        <taxon>Adrianichthyidae</taxon>
        <taxon>Oryziinae</taxon>
        <taxon>Oryzias</taxon>
    </lineage>
</organism>
<reference evidence="1 2" key="2">
    <citation type="submission" date="2017-04" db="EMBL/GenBank/DDBJ databases">
        <title>CpG methylation of centromeres and impact of large insertions on vertebrate speciation.</title>
        <authorList>
            <person name="Ichikawa K."/>
            <person name="Yoshimura J."/>
            <person name="Morishita S."/>
        </authorList>
    </citation>
    <scope>NUCLEOTIDE SEQUENCE</scope>
    <source>
        <strain evidence="1 2">HSOK</strain>
    </source>
</reference>
<dbReference type="PANTHER" id="PTHR39063:SF1">
    <property type="entry name" value="OFD1 CENTRIOLE AND CENTRIOLAR SATELLITE PROTEIN"/>
    <property type="match status" value="1"/>
</dbReference>